<proteinExistence type="predicted"/>
<sequence>MHSAWKTYGRDRPRDASVSALEFDDVTIKNGKHFIIYGQTRGYVSSPGFANGTSYPGDFYGAVTIESTKRKRYVKLYFEDIDLDAHNYCSGDRLEIWETLIITSTRVVSLCGSYRPRPWVSRGGKSVKILFKTDEMLAGRGFRIRYELSDNNDLCEKDQFQCKNRQCIPLTGFCNGVIDCADGSDEKPCKGGEGLKDILNVPCGTPVHLPNRDTEDRLVGGTEATPHSWPWQVSLGEAKYEGIGHFCGGSLISSQWVLTAAHCVRNRDVDDVTVVLGAHSLLAVGNVTTRKPVVLLAHSNYSVDGNNYDIALVKLDMPVNFTDEVRPICLPKKGDDLLRDGECYATGWGQTRGSGSFATLKQAHMRELPFEECRKTGGLVFWRNDERKTFCAGDPHGEHGVCHGDSGGPLFCSKDGTGWTVQGVANTILRSTDVGTLCGVGSDSFWNRVSTNLPWIQHAIRTL</sequence>
<keyword evidence="2" id="KW-1185">Reference proteome</keyword>
<reference evidence="1" key="1">
    <citation type="submission" date="2020-05" db="EMBL/GenBank/DDBJ databases">
        <title>Large-scale comparative analyses of tick genomes elucidate their genetic diversity and vector capacities.</title>
        <authorList>
            <person name="Jia N."/>
            <person name="Wang J."/>
            <person name="Shi W."/>
            <person name="Du L."/>
            <person name="Sun Y."/>
            <person name="Zhan W."/>
            <person name="Jiang J."/>
            <person name="Wang Q."/>
            <person name="Zhang B."/>
            <person name="Ji P."/>
            <person name="Sakyi L.B."/>
            <person name="Cui X."/>
            <person name="Yuan T."/>
            <person name="Jiang B."/>
            <person name="Yang W."/>
            <person name="Lam T.T.-Y."/>
            <person name="Chang Q."/>
            <person name="Ding S."/>
            <person name="Wang X."/>
            <person name="Zhu J."/>
            <person name="Ruan X."/>
            <person name="Zhao L."/>
            <person name="Wei J."/>
            <person name="Que T."/>
            <person name="Du C."/>
            <person name="Cheng J."/>
            <person name="Dai P."/>
            <person name="Han X."/>
            <person name="Huang E."/>
            <person name="Gao Y."/>
            <person name="Liu J."/>
            <person name="Shao H."/>
            <person name="Ye R."/>
            <person name="Li L."/>
            <person name="Wei W."/>
            <person name="Wang X."/>
            <person name="Wang C."/>
            <person name="Yang T."/>
            <person name="Huo Q."/>
            <person name="Li W."/>
            <person name="Guo W."/>
            <person name="Chen H."/>
            <person name="Zhou L."/>
            <person name="Ni X."/>
            <person name="Tian J."/>
            <person name="Zhou Y."/>
            <person name="Sheng Y."/>
            <person name="Liu T."/>
            <person name="Pan Y."/>
            <person name="Xia L."/>
            <person name="Li J."/>
            <person name="Zhao F."/>
            <person name="Cao W."/>
        </authorList>
    </citation>
    <scope>NUCLEOTIDE SEQUENCE</scope>
    <source>
        <strain evidence="1">Hyas-2018</strain>
    </source>
</reference>
<gene>
    <name evidence="1" type="ORF">HPB50_026415</name>
</gene>
<dbReference type="EMBL" id="CM023488">
    <property type="protein sequence ID" value="KAH6924910.1"/>
    <property type="molecule type" value="Genomic_DNA"/>
</dbReference>
<name>A0ACB7RQX8_HYAAI</name>
<evidence type="ECO:0000313" key="2">
    <source>
        <dbReference type="Proteomes" id="UP000821845"/>
    </source>
</evidence>
<dbReference type="Proteomes" id="UP000821845">
    <property type="component" value="Chromosome 8"/>
</dbReference>
<organism evidence="1 2">
    <name type="scientific">Hyalomma asiaticum</name>
    <name type="common">Tick</name>
    <dbReference type="NCBI Taxonomy" id="266040"/>
    <lineage>
        <taxon>Eukaryota</taxon>
        <taxon>Metazoa</taxon>
        <taxon>Ecdysozoa</taxon>
        <taxon>Arthropoda</taxon>
        <taxon>Chelicerata</taxon>
        <taxon>Arachnida</taxon>
        <taxon>Acari</taxon>
        <taxon>Parasitiformes</taxon>
        <taxon>Ixodida</taxon>
        <taxon>Ixodoidea</taxon>
        <taxon>Ixodidae</taxon>
        <taxon>Hyalomminae</taxon>
        <taxon>Hyalomma</taxon>
    </lineage>
</organism>
<protein>
    <submittedName>
        <fullName evidence="1">Uncharacterized protein</fullName>
    </submittedName>
</protein>
<accession>A0ACB7RQX8</accession>
<evidence type="ECO:0000313" key="1">
    <source>
        <dbReference type="EMBL" id="KAH6924910.1"/>
    </source>
</evidence>
<comment type="caution">
    <text evidence="1">The sequence shown here is derived from an EMBL/GenBank/DDBJ whole genome shotgun (WGS) entry which is preliminary data.</text>
</comment>